<dbReference type="AlphaFoldDB" id="H5USH5"/>
<dbReference type="Pfam" id="PF10002">
    <property type="entry name" value="DUF2243"/>
    <property type="match status" value="1"/>
</dbReference>
<dbReference type="Proteomes" id="UP000004367">
    <property type="component" value="Unassembled WGS sequence"/>
</dbReference>
<keyword evidence="1" id="KW-0812">Transmembrane</keyword>
<keyword evidence="3" id="KW-1185">Reference proteome</keyword>
<evidence type="ECO:0000313" key="2">
    <source>
        <dbReference type="EMBL" id="GAB48683.1"/>
    </source>
</evidence>
<protein>
    <recommendedName>
        <fullName evidence="4">DUF2243 domain-containing protein</fullName>
    </recommendedName>
</protein>
<dbReference type="EMBL" id="BAFE01000056">
    <property type="protein sequence ID" value="GAB48683.1"/>
    <property type="molecule type" value="Genomic_DNA"/>
</dbReference>
<keyword evidence="1" id="KW-0472">Membrane</keyword>
<organism evidence="2 3">
    <name type="scientific">Mobilicoccus pelagius NBRC 104925</name>
    <dbReference type="NCBI Taxonomy" id="1089455"/>
    <lineage>
        <taxon>Bacteria</taxon>
        <taxon>Bacillati</taxon>
        <taxon>Actinomycetota</taxon>
        <taxon>Actinomycetes</taxon>
        <taxon>Micrococcales</taxon>
        <taxon>Dermatophilaceae</taxon>
        <taxon>Mobilicoccus</taxon>
    </lineage>
</organism>
<feature type="transmembrane region" description="Helical" evidence="1">
    <location>
        <begin position="95"/>
        <end position="112"/>
    </location>
</feature>
<dbReference type="eggNOG" id="COG4329">
    <property type="taxonomic scope" value="Bacteria"/>
</dbReference>
<comment type="caution">
    <text evidence="2">The sequence shown here is derived from an EMBL/GenBank/DDBJ whole genome shotgun (WGS) entry which is preliminary data.</text>
</comment>
<dbReference type="InterPro" id="IPR018719">
    <property type="entry name" value="DUF2243_membrane"/>
</dbReference>
<accession>H5USH5</accession>
<feature type="transmembrane region" description="Helical" evidence="1">
    <location>
        <begin position="153"/>
        <end position="171"/>
    </location>
</feature>
<feature type="transmembrane region" description="Helical" evidence="1">
    <location>
        <begin position="20"/>
        <end position="39"/>
    </location>
</feature>
<evidence type="ECO:0000313" key="3">
    <source>
        <dbReference type="Proteomes" id="UP000004367"/>
    </source>
</evidence>
<evidence type="ECO:0008006" key="4">
    <source>
        <dbReference type="Google" id="ProtNLM"/>
    </source>
</evidence>
<keyword evidence="1" id="KW-1133">Transmembrane helix</keyword>
<sequence>MRAVSRLSGMTEIATTARRLDRRLLTSGVIFGVGVAAFVDETVFHQLLHWHHFYDLSTPAVGLVADGIFHAVGWFLAVAGLFLFADVRRRGGEGLARWWPAVFVGMGAFQLYDGTIQHKLLRIHQIRYSVVPLESPHTSGEYPPVANLAAYDVVWNVVAVLLIVVGAFVWHRSTRRREAGRA</sequence>
<feature type="transmembrane region" description="Helical" evidence="1">
    <location>
        <begin position="59"/>
        <end position="83"/>
    </location>
</feature>
<gene>
    <name evidence="2" type="ORF">MOPEL_078_00720</name>
</gene>
<name>H5USH5_9MICO</name>
<evidence type="ECO:0000256" key="1">
    <source>
        <dbReference type="SAM" id="Phobius"/>
    </source>
</evidence>
<reference evidence="2 3" key="1">
    <citation type="submission" date="2012-02" db="EMBL/GenBank/DDBJ databases">
        <title>Whole genome shotgun sequence of Mobilicoccus pelagius NBRC 104925.</title>
        <authorList>
            <person name="Yoshida Y."/>
            <person name="Hosoyama A."/>
            <person name="Tsuchikane K."/>
            <person name="Katsumata H."/>
            <person name="Yamazaki S."/>
            <person name="Fujita N."/>
        </authorList>
    </citation>
    <scope>NUCLEOTIDE SEQUENCE [LARGE SCALE GENOMIC DNA]</scope>
    <source>
        <strain evidence="2 3">NBRC 104925</strain>
    </source>
</reference>
<proteinExistence type="predicted"/>
<dbReference type="STRING" id="1089455.MOPEL_078_00720"/>